<keyword evidence="2" id="KW-0472">Membrane</keyword>
<sequence length="546" mass="61459">MLDRTDQGYDPAFTWRMNQAGRLDYYVNLPASAFTTQSPGTNSTANEDTLTHRFLVVDRLCHRRNICGRATIVLRIRKVEEDGSEGEGDEYTLKIMWRDPERGLEGEVLQKVKGKFGLAQHVWYGDAFGKCCCSPKVDGRWKCKKCVAETAQIDELQICDKLTNIAIEVPPEEGDKDPELTAIDTSVCHPTSQKRPRRIYTYIVMSSKGAVLGAILGYWGLFNIGILHRDISEGNVMMLSPDQRLVHTTGKGDPHMTCAGIKNSVLIESEKKLHEVLEQLGDRKPTGMLSDFDLHAFHLLDSQCEMLADLVGSGHTDTEIIEPGTTSTPPSRPPTISLSSRSHGSRPREDDTTVDVPLPKKRRFIGRHRASANAAETQPTTQSNDDGIGEKKRLIDFRTGTPAFMSVRVLTFQSGERYHHSFMEDLESFFWLVLWSAAAHLDQGRLITPHAQLLLNRLNQTDLFSLRSEKAVTLFNCYMQDSKDMLDLLELIDNEWATHPIFVDVIIEFGRLAYSHYDSQHLGHSPVDVFPEVVRIFQDALASNDD</sequence>
<evidence type="ECO:0000256" key="2">
    <source>
        <dbReference type="SAM" id="Phobius"/>
    </source>
</evidence>
<dbReference type="PANTHER" id="PTHR38248">
    <property type="entry name" value="FUNK1 6"/>
    <property type="match status" value="1"/>
</dbReference>
<keyword evidence="2" id="KW-1133">Transmembrane helix</keyword>
<dbReference type="EMBL" id="CAJMXA010001604">
    <property type="protein sequence ID" value="CAE6466208.1"/>
    <property type="molecule type" value="Genomic_DNA"/>
</dbReference>
<feature type="domain" description="Fungal-type protein kinase" evidence="3">
    <location>
        <begin position="396"/>
        <end position="435"/>
    </location>
</feature>
<comment type="caution">
    <text evidence="4">The sequence shown here is derived from an EMBL/GenBank/DDBJ whole genome shotgun (WGS) entry which is preliminary data.</text>
</comment>
<organism evidence="4 5">
    <name type="scientific">Rhizoctonia solani</name>
    <dbReference type="NCBI Taxonomy" id="456999"/>
    <lineage>
        <taxon>Eukaryota</taxon>
        <taxon>Fungi</taxon>
        <taxon>Dikarya</taxon>
        <taxon>Basidiomycota</taxon>
        <taxon>Agaricomycotina</taxon>
        <taxon>Agaricomycetes</taxon>
        <taxon>Cantharellales</taxon>
        <taxon>Ceratobasidiaceae</taxon>
        <taxon>Rhizoctonia</taxon>
    </lineage>
</organism>
<dbReference type="AlphaFoldDB" id="A0A8H3GSS0"/>
<feature type="compositionally biased region" description="Basic residues" evidence="1">
    <location>
        <begin position="359"/>
        <end position="370"/>
    </location>
</feature>
<gene>
    <name evidence="4" type="ORF">RDB_LOCUS69240</name>
</gene>
<feature type="region of interest" description="Disordered" evidence="1">
    <location>
        <begin position="316"/>
        <end position="390"/>
    </location>
</feature>
<evidence type="ECO:0000313" key="4">
    <source>
        <dbReference type="EMBL" id="CAE6466208.1"/>
    </source>
</evidence>
<feature type="compositionally biased region" description="Polar residues" evidence="1">
    <location>
        <begin position="374"/>
        <end position="385"/>
    </location>
</feature>
<evidence type="ECO:0000256" key="1">
    <source>
        <dbReference type="SAM" id="MobiDB-lite"/>
    </source>
</evidence>
<dbReference type="PANTHER" id="PTHR38248:SF2">
    <property type="entry name" value="FUNK1 11"/>
    <property type="match status" value="1"/>
</dbReference>
<feature type="transmembrane region" description="Helical" evidence="2">
    <location>
        <begin position="199"/>
        <end position="221"/>
    </location>
</feature>
<accession>A0A8H3GSS0</accession>
<proteinExistence type="predicted"/>
<name>A0A8H3GSS0_9AGAM</name>
<keyword evidence="2" id="KW-0812">Transmembrane</keyword>
<dbReference type="Pfam" id="PF17667">
    <property type="entry name" value="Pkinase_fungal"/>
    <property type="match status" value="2"/>
</dbReference>
<dbReference type="InterPro" id="IPR040976">
    <property type="entry name" value="Pkinase_fungal"/>
</dbReference>
<evidence type="ECO:0000259" key="3">
    <source>
        <dbReference type="Pfam" id="PF17667"/>
    </source>
</evidence>
<dbReference type="Proteomes" id="UP000663853">
    <property type="component" value="Unassembled WGS sequence"/>
</dbReference>
<protein>
    <recommendedName>
        <fullName evidence="3">Fungal-type protein kinase domain-containing protein</fullName>
    </recommendedName>
</protein>
<feature type="domain" description="Fungal-type protein kinase" evidence="3">
    <location>
        <begin position="3"/>
        <end position="250"/>
    </location>
</feature>
<reference evidence="4" key="1">
    <citation type="submission" date="2021-01" db="EMBL/GenBank/DDBJ databases">
        <authorList>
            <person name="Kaushik A."/>
        </authorList>
    </citation>
    <scope>NUCLEOTIDE SEQUENCE</scope>
    <source>
        <strain evidence="4">AG6-10EEA</strain>
    </source>
</reference>
<evidence type="ECO:0000313" key="5">
    <source>
        <dbReference type="Proteomes" id="UP000663853"/>
    </source>
</evidence>
<feature type="compositionally biased region" description="Low complexity" evidence="1">
    <location>
        <begin position="325"/>
        <end position="342"/>
    </location>
</feature>